<evidence type="ECO:0000256" key="3">
    <source>
        <dbReference type="ARBA" id="ARBA00006001"/>
    </source>
</evidence>
<evidence type="ECO:0000256" key="4">
    <source>
        <dbReference type="ARBA" id="ARBA00009524"/>
    </source>
</evidence>
<gene>
    <name evidence="18" type="primary">nnrE</name>
    <name evidence="17" type="synonym">nnrD</name>
    <name evidence="22" type="ORF">H8696_06520</name>
</gene>
<feature type="binding site" evidence="18">
    <location>
        <position position="143"/>
    </location>
    <ligand>
        <name>(6S)-NADPHX</name>
        <dbReference type="ChEBI" id="CHEBI:64076"/>
    </ligand>
</feature>
<comment type="similarity">
    <text evidence="18">Belongs to the NnrE/AIBP family.</text>
</comment>
<comment type="catalytic activity">
    <reaction evidence="16 17 19">
        <text>(6S)-NADPHX + ADP = AMP + phosphate + NADPH + H(+)</text>
        <dbReference type="Rhea" id="RHEA:32235"/>
        <dbReference type="ChEBI" id="CHEBI:15378"/>
        <dbReference type="ChEBI" id="CHEBI:43474"/>
        <dbReference type="ChEBI" id="CHEBI:57783"/>
        <dbReference type="ChEBI" id="CHEBI:64076"/>
        <dbReference type="ChEBI" id="CHEBI:456215"/>
        <dbReference type="ChEBI" id="CHEBI:456216"/>
        <dbReference type="EC" id="4.2.1.136"/>
    </reaction>
</comment>
<comment type="function">
    <text evidence="17">Catalyzes the dehydration of the S-form of NAD(P)HX at the expense of ADP, which is converted to AMP. Together with NAD(P)HX epimerase, which catalyzes the epimerization of the S- and R-forms, the enzyme allows the repair of both epimers of NAD(P)HX, a damaged form of NAD(P)H that is a result of enzymatic or heat-dependent hydration.</text>
</comment>
<evidence type="ECO:0000256" key="9">
    <source>
        <dbReference type="ARBA" id="ARBA00022958"/>
    </source>
</evidence>
<dbReference type="InterPro" id="IPR030677">
    <property type="entry name" value="Nnr"/>
</dbReference>
<dbReference type="CDD" id="cd01171">
    <property type="entry name" value="YXKO-related"/>
    <property type="match status" value="1"/>
</dbReference>
<organism evidence="22 23">
    <name type="scientific">Gehongia tenuis</name>
    <dbReference type="NCBI Taxonomy" id="2763655"/>
    <lineage>
        <taxon>Bacteria</taxon>
        <taxon>Bacillati</taxon>
        <taxon>Bacillota</taxon>
        <taxon>Clostridia</taxon>
        <taxon>Christensenellales</taxon>
        <taxon>Christensenellaceae</taxon>
        <taxon>Gehongia</taxon>
    </lineage>
</organism>
<evidence type="ECO:0000256" key="19">
    <source>
        <dbReference type="PIRNR" id="PIRNR017184"/>
    </source>
</evidence>
<dbReference type="NCBIfam" id="TIGR00196">
    <property type="entry name" value="yjeF_cterm"/>
    <property type="match status" value="1"/>
</dbReference>
<proteinExistence type="inferred from homology"/>
<evidence type="ECO:0000256" key="18">
    <source>
        <dbReference type="HAMAP-Rule" id="MF_01966"/>
    </source>
</evidence>
<dbReference type="RefSeq" id="WP_249316109.1">
    <property type="nucleotide sequence ID" value="NZ_JACRSR010000002.1"/>
</dbReference>
<comment type="similarity">
    <text evidence="17">Belongs to the NnrD/CARKD family.</text>
</comment>
<dbReference type="AlphaFoldDB" id="A0A926HQ91"/>
<feature type="binding site" evidence="18">
    <location>
        <position position="58"/>
    </location>
    <ligand>
        <name>K(+)</name>
        <dbReference type="ChEBI" id="CHEBI:29103"/>
    </ligand>
</feature>
<dbReference type="EC" id="4.2.1.136" evidence="19"/>
<keyword evidence="5 18" id="KW-0479">Metal-binding</keyword>
<evidence type="ECO:0000256" key="10">
    <source>
        <dbReference type="ARBA" id="ARBA00023027"/>
    </source>
</evidence>
<evidence type="ECO:0000256" key="7">
    <source>
        <dbReference type="ARBA" id="ARBA00022840"/>
    </source>
</evidence>
<dbReference type="PIRSF" id="PIRSF017184">
    <property type="entry name" value="Nnr"/>
    <property type="match status" value="1"/>
</dbReference>
<evidence type="ECO:0000256" key="1">
    <source>
        <dbReference type="ARBA" id="ARBA00000013"/>
    </source>
</evidence>
<comment type="function">
    <text evidence="18">Catalyzes the epimerization of the S- and R-forms of NAD(P)HX, a damaged form of NAD(P)H that is a result of enzymatic or heat-dependent hydration. This is a prerequisite for the S-specific NAD(P)H-hydrate dehydratase to allow the repair of both epimers of NAD(P)HX.</text>
</comment>
<dbReference type="HAMAP" id="MF_01966">
    <property type="entry name" value="NADHX_epimerase"/>
    <property type="match status" value="1"/>
</dbReference>
<dbReference type="GO" id="GO:0052856">
    <property type="term" value="F:NAD(P)HX epimerase activity"/>
    <property type="evidence" value="ECO:0007669"/>
    <property type="project" value="UniProtKB-UniRule"/>
</dbReference>
<comment type="similarity">
    <text evidence="4 19">In the C-terminal section; belongs to the NnrD/CARKD family.</text>
</comment>
<evidence type="ECO:0000259" key="21">
    <source>
        <dbReference type="PROSITE" id="PS51385"/>
    </source>
</evidence>
<feature type="domain" description="YjeF N-terminal" evidence="21">
    <location>
        <begin position="10"/>
        <end position="218"/>
    </location>
</feature>
<dbReference type="PANTHER" id="PTHR12592">
    <property type="entry name" value="ATP-DEPENDENT (S)-NAD(P)H-HYDRATE DEHYDRATASE FAMILY MEMBER"/>
    <property type="match status" value="1"/>
</dbReference>
<keyword evidence="8 17" id="KW-0521">NADP</keyword>
<dbReference type="GO" id="GO:0005524">
    <property type="term" value="F:ATP binding"/>
    <property type="evidence" value="ECO:0007669"/>
    <property type="project" value="UniProtKB-UniRule"/>
</dbReference>
<dbReference type="Pfam" id="PF01256">
    <property type="entry name" value="Carb_kinase"/>
    <property type="match status" value="1"/>
</dbReference>
<dbReference type="GO" id="GO:0110051">
    <property type="term" value="P:metabolite repair"/>
    <property type="evidence" value="ECO:0007669"/>
    <property type="project" value="TreeGrafter"/>
</dbReference>
<evidence type="ECO:0000259" key="20">
    <source>
        <dbReference type="PROSITE" id="PS51383"/>
    </source>
</evidence>
<dbReference type="InterPro" id="IPR004443">
    <property type="entry name" value="YjeF_N_dom"/>
</dbReference>
<comment type="caution">
    <text evidence="22">The sequence shown here is derived from an EMBL/GenBank/DDBJ whole genome shotgun (WGS) entry which is preliminary data.</text>
</comment>
<comment type="cofactor">
    <cofactor evidence="17">
        <name>Mg(2+)</name>
        <dbReference type="ChEBI" id="CHEBI:18420"/>
    </cofactor>
</comment>
<feature type="binding site" evidence="17">
    <location>
        <position position="330"/>
    </location>
    <ligand>
        <name>(6S)-NADPHX</name>
        <dbReference type="ChEBI" id="CHEBI:64076"/>
    </ligand>
</feature>
<name>A0A926HQ91_9FIRM</name>
<dbReference type="Proteomes" id="UP000623172">
    <property type="component" value="Unassembled WGS sequence"/>
</dbReference>
<dbReference type="Gene3D" id="3.40.1190.20">
    <property type="match status" value="1"/>
</dbReference>
<comment type="catalytic activity">
    <reaction evidence="1 18 19">
        <text>(6R)-NADHX = (6S)-NADHX</text>
        <dbReference type="Rhea" id="RHEA:32215"/>
        <dbReference type="ChEBI" id="CHEBI:64074"/>
        <dbReference type="ChEBI" id="CHEBI:64075"/>
        <dbReference type="EC" id="5.1.99.6"/>
    </reaction>
</comment>
<sequence length="511" mass="53705">MRYVVMPETMKELDGRAVREAGMPSMVLMENAAAAAEGVLEELHPMGRGWFVCGTGNNGGDGLALARRLHTRGRQVFVAVAGREERMSPDCRQNMNILMHAGISPVWIGDMEEWKRFFNPQAGDFLVDGLFGTGLDRPLEGIYGEIVSAMNASELPILALDIPSGVFGASGQVEGDAVQAEATVTFEHMKPGLLLYPGRAYAGQLFVRPIGLFVQPEEGFDGRMWEAEDVASAIPPRTNNSHKNSYGSVGVIAGSLGMMGAGRLAALSALRAGAGLVTLACPRSLQPEAAFDREIMTWPCAEENGSFGMTSLEDVLAMAEGKDALVIGPGLGKNPSIRMLIRNILDNIQIPIILDADGLNQMTGDLKNLGDRGAPVVLTPHPGEMARLLSWKAAEVVMDPIAAVEALHQQTGATALIKGSTTVIKGRGIINYHMGGNPGMATAGSGDVLSGIIGALLARGLDGVKAACCGAFLHGLAGDMAAAELGMDAMIASDIIAHLAGAYQKLAEAYS</sequence>
<dbReference type="Gene3D" id="3.40.50.10260">
    <property type="entry name" value="YjeF N-terminal domain"/>
    <property type="match status" value="1"/>
</dbReference>
<protein>
    <recommendedName>
        <fullName evidence="19">Bifunctional NAD(P)H-hydrate repair enzyme</fullName>
    </recommendedName>
    <alternativeName>
        <fullName evidence="19">Nicotinamide nucleotide repair protein</fullName>
    </alternativeName>
    <domain>
        <recommendedName>
            <fullName evidence="19">ADP-dependent (S)-NAD(P)H-hydrate dehydratase</fullName>
            <ecNumber evidence="19">4.2.1.136</ecNumber>
        </recommendedName>
        <alternativeName>
            <fullName evidence="19">ADP-dependent NAD(P)HX dehydratase</fullName>
        </alternativeName>
    </domain>
    <domain>
        <recommendedName>
            <fullName evidence="19">NAD(P)H-hydrate epimerase</fullName>
            <ecNumber evidence="19">5.1.99.6</ecNumber>
        </recommendedName>
    </domain>
</protein>
<keyword evidence="13" id="KW-0511">Multifunctional enzyme</keyword>
<keyword evidence="7 17" id="KW-0067">ATP-binding</keyword>
<evidence type="ECO:0000256" key="14">
    <source>
        <dbReference type="ARBA" id="ARBA00025153"/>
    </source>
</evidence>
<dbReference type="HAMAP" id="MF_01965">
    <property type="entry name" value="NADHX_dehydratase"/>
    <property type="match status" value="1"/>
</dbReference>
<evidence type="ECO:0000256" key="2">
    <source>
        <dbReference type="ARBA" id="ARBA00000909"/>
    </source>
</evidence>
<evidence type="ECO:0000313" key="23">
    <source>
        <dbReference type="Proteomes" id="UP000623172"/>
    </source>
</evidence>
<feature type="binding site" evidence="17">
    <location>
        <position position="261"/>
    </location>
    <ligand>
        <name>(6S)-NADPHX</name>
        <dbReference type="ChEBI" id="CHEBI:64076"/>
    </ligand>
</feature>
<feature type="binding site" evidence="18">
    <location>
        <begin position="57"/>
        <end position="61"/>
    </location>
    <ligand>
        <name>(6S)-NADPHX</name>
        <dbReference type="ChEBI" id="CHEBI:64076"/>
    </ligand>
</feature>
<dbReference type="GO" id="GO:0046496">
    <property type="term" value="P:nicotinamide nucleotide metabolic process"/>
    <property type="evidence" value="ECO:0007669"/>
    <property type="project" value="UniProtKB-UniRule"/>
</dbReference>
<dbReference type="SUPFAM" id="SSF53613">
    <property type="entry name" value="Ribokinase-like"/>
    <property type="match status" value="1"/>
</dbReference>
<feature type="binding site" evidence="18">
    <location>
        <begin position="132"/>
        <end position="138"/>
    </location>
    <ligand>
        <name>(6S)-NADPHX</name>
        <dbReference type="ChEBI" id="CHEBI:64076"/>
    </ligand>
</feature>
<feature type="domain" description="YjeF C-terminal" evidence="20">
    <location>
        <begin position="226"/>
        <end position="506"/>
    </location>
</feature>
<dbReference type="NCBIfam" id="TIGR00197">
    <property type="entry name" value="yjeF_nterm"/>
    <property type="match status" value="1"/>
</dbReference>
<feature type="binding site" evidence="18">
    <location>
        <position position="161"/>
    </location>
    <ligand>
        <name>(6S)-NADPHX</name>
        <dbReference type="ChEBI" id="CHEBI:64076"/>
    </ligand>
</feature>
<dbReference type="GO" id="GO:0046872">
    <property type="term" value="F:metal ion binding"/>
    <property type="evidence" value="ECO:0007669"/>
    <property type="project" value="UniProtKB-UniRule"/>
</dbReference>
<comment type="subunit">
    <text evidence="17">Homotetramer.</text>
</comment>
<comment type="similarity">
    <text evidence="3 19">In the N-terminal section; belongs to the NnrE/AIBP family.</text>
</comment>
<dbReference type="GO" id="GO:0052855">
    <property type="term" value="F:ADP-dependent NAD(P)H-hydrate dehydratase activity"/>
    <property type="evidence" value="ECO:0007669"/>
    <property type="project" value="UniProtKB-UniRule"/>
</dbReference>
<evidence type="ECO:0000256" key="17">
    <source>
        <dbReference type="HAMAP-Rule" id="MF_01965"/>
    </source>
</evidence>
<keyword evidence="12 17" id="KW-0456">Lyase</keyword>
<evidence type="ECO:0000256" key="12">
    <source>
        <dbReference type="ARBA" id="ARBA00023239"/>
    </source>
</evidence>
<dbReference type="EC" id="5.1.99.6" evidence="19"/>
<feature type="binding site" evidence="17">
    <location>
        <position position="381"/>
    </location>
    <ligand>
        <name>(6S)-NADPHX</name>
        <dbReference type="ChEBI" id="CHEBI:64076"/>
    </ligand>
</feature>
<keyword evidence="6 17" id="KW-0547">Nucleotide-binding</keyword>
<evidence type="ECO:0000256" key="13">
    <source>
        <dbReference type="ARBA" id="ARBA00023268"/>
    </source>
</evidence>
<accession>A0A926HQ91</accession>
<feature type="binding site" evidence="17">
    <location>
        <begin position="418"/>
        <end position="422"/>
    </location>
    <ligand>
        <name>AMP</name>
        <dbReference type="ChEBI" id="CHEBI:456215"/>
    </ligand>
</feature>
<evidence type="ECO:0000256" key="16">
    <source>
        <dbReference type="ARBA" id="ARBA00049209"/>
    </source>
</evidence>
<evidence type="ECO:0000256" key="6">
    <source>
        <dbReference type="ARBA" id="ARBA00022741"/>
    </source>
</evidence>
<feature type="binding site" evidence="17">
    <location>
        <position position="446"/>
    </location>
    <ligand>
        <name>AMP</name>
        <dbReference type="ChEBI" id="CHEBI:456215"/>
    </ligand>
</feature>
<dbReference type="InterPro" id="IPR017953">
    <property type="entry name" value="Carbohydrate_kinase_pred_CS"/>
</dbReference>
<keyword evidence="23" id="KW-1185">Reference proteome</keyword>
<feature type="binding site" evidence="18">
    <location>
        <position position="164"/>
    </location>
    <ligand>
        <name>K(+)</name>
        <dbReference type="ChEBI" id="CHEBI:29103"/>
    </ligand>
</feature>
<evidence type="ECO:0000256" key="8">
    <source>
        <dbReference type="ARBA" id="ARBA00022857"/>
    </source>
</evidence>
<dbReference type="Pfam" id="PF03853">
    <property type="entry name" value="YjeF_N"/>
    <property type="match status" value="1"/>
</dbReference>
<dbReference type="EMBL" id="JACRSR010000002">
    <property type="protein sequence ID" value="MBC8531500.1"/>
    <property type="molecule type" value="Genomic_DNA"/>
</dbReference>
<keyword evidence="11 18" id="KW-0413">Isomerase</keyword>
<comment type="catalytic activity">
    <reaction evidence="15 17 19">
        <text>(6S)-NADHX + ADP = AMP + phosphate + NADH + H(+)</text>
        <dbReference type="Rhea" id="RHEA:32223"/>
        <dbReference type="ChEBI" id="CHEBI:15378"/>
        <dbReference type="ChEBI" id="CHEBI:43474"/>
        <dbReference type="ChEBI" id="CHEBI:57945"/>
        <dbReference type="ChEBI" id="CHEBI:64074"/>
        <dbReference type="ChEBI" id="CHEBI:456215"/>
        <dbReference type="ChEBI" id="CHEBI:456216"/>
        <dbReference type="EC" id="4.2.1.136"/>
    </reaction>
</comment>
<evidence type="ECO:0000256" key="5">
    <source>
        <dbReference type="ARBA" id="ARBA00022723"/>
    </source>
</evidence>
<evidence type="ECO:0000313" key="22">
    <source>
        <dbReference type="EMBL" id="MBC8531500.1"/>
    </source>
</evidence>
<dbReference type="InterPro" id="IPR000631">
    <property type="entry name" value="CARKD"/>
</dbReference>
<dbReference type="PROSITE" id="PS01050">
    <property type="entry name" value="YJEF_C_2"/>
    <property type="match status" value="1"/>
</dbReference>
<dbReference type="PROSITE" id="PS51383">
    <property type="entry name" value="YJEF_C_3"/>
    <property type="match status" value="1"/>
</dbReference>
<evidence type="ECO:0000256" key="15">
    <source>
        <dbReference type="ARBA" id="ARBA00048238"/>
    </source>
</evidence>
<keyword evidence="10 17" id="KW-0520">NAD</keyword>
<dbReference type="InterPro" id="IPR029056">
    <property type="entry name" value="Ribokinase-like"/>
</dbReference>
<keyword evidence="9 18" id="KW-0630">Potassium</keyword>
<comment type="catalytic activity">
    <reaction evidence="2 18 19">
        <text>(6R)-NADPHX = (6S)-NADPHX</text>
        <dbReference type="Rhea" id="RHEA:32227"/>
        <dbReference type="ChEBI" id="CHEBI:64076"/>
        <dbReference type="ChEBI" id="CHEBI:64077"/>
        <dbReference type="EC" id="5.1.99.6"/>
    </reaction>
</comment>
<feature type="binding site" evidence="17">
    <location>
        <position position="447"/>
    </location>
    <ligand>
        <name>(6S)-NADPHX</name>
        <dbReference type="ChEBI" id="CHEBI:64076"/>
    </ligand>
</feature>
<comment type="cofactor">
    <cofactor evidence="18 19">
        <name>K(+)</name>
        <dbReference type="ChEBI" id="CHEBI:29103"/>
    </cofactor>
    <text evidence="18 19">Binds 1 potassium ion per subunit.</text>
</comment>
<comment type="function">
    <text evidence="14 19">Bifunctional enzyme that catalyzes the epimerization of the S- and R-forms of NAD(P)HX and the dehydration of the S-form of NAD(P)HX at the expense of ADP, which is converted to AMP. This allows the repair of both epimers of NAD(P)HX, a damaged form of NAD(P)H that is a result of enzymatic or heat-dependent hydration.</text>
</comment>
<feature type="binding site" evidence="18">
    <location>
        <position position="128"/>
    </location>
    <ligand>
        <name>K(+)</name>
        <dbReference type="ChEBI" id="CHEBI:29103"/>
    </ligand>
</feature>
<dbReference type="SUPFAM" id="SSF64153">
    <property type="entry name" value="YjeF N-terminal domain-like"/>
    <property type="match status" value="1"/>
</dbReference>
<reference evidence="22" key="1">
    <citation type="submission" date="2020-08" db="EMBL/GenBank/DDBJ databases">
        <title>Genome public.</title>
        <authorList>
            <person name="Liu C."/>
            <person name="Sun Q."/>
        </authorList>
    </citation>
    <scope>NUCLEOTIDE SEQUENCE</scope>
    <source>
        <strain evidence="22">NSJ-53</strain>
    </source>
</reference>
<dbReference type="PROSITE" id="PS51385">
    <property type="entry name" value="YJEF_N"/>
    <property type="match status" value="1"/>
</dbReference>
<dbReference type="InterPro" id="IPR036652">
    <property type="entry name" value="YjeF_N_dom_sf"/>
</dbReference>
<evidence type="ECO:0000256" key="11">
    <source>
        <dbReference type="ARBA" id="ARBA00023235"/>
    </source>
</evidence>
<dbReference type="PANTHER" id="PTHR12592:SF0">
    <property type="entry name" value="ATP-DEPENDENT (S)-NAD(P)H-HYDRATE DEHYDRATASE"/>
    <property type="match status" value="1"/>
</dbReference>